<evidence type="ECO:0000256" key="1">
    <source>
        <dbReference type="SAM" id="Phobius"/>
    </source>
</evidence>
<dbReference type="Gramene" id="TuG1812G0400000891.01.T01">
    <property type="protein sequence ID" value="TuG1812G0400000891.01.T01"/>
    <property type="gene ID" value="TuG1812G0400000891.01"/>
</dbReference>
<keyword evidence="1" id="KW-1133">Transmembrane helix</keyword>
<keyword evidence="1" id="KW-0812">Transmembrane</keyword>
<dbReference type="EnsemblPlants" id="TuG1812G0400000891.01.T01">
    <property type="protein sequence ID" value="TuG1812G0400000891.01.T01"/>
    <property type="gene ID" value="TuG1812G0400000891.01"/>
</dbReference>
<proteinExistence type="predicted"/>
<dbReference type="Proteomes" id="UP000015106">
    <property type="component" value="Chromosome 4"/>
</dbReference>
<feature type="transmembrane region" description="Helical" evidence="1">
    <location>
        <begin position="47"/>
        <end position="68"/>
    </location>
</feature>
<reference evidence="3" key="1">
    <citation type="journal article" date="2013" name="Nature">
        <title>Draft genome of the wheat A-genome progenitor Triticum urartu.</title>
        <authorList>
            <person name="Ling H.Q."/>
            <person name="Zhao S."/>
            <person name="Liu D."/>
            <person name="Wang J."/>
            <person name="Sun H."/>
            <person name="Zhang C."/>
            <person name="Fan H."/>
            <person name="Li D."/>
            <person name="Dong L."/>
            <person name="Tao Y."/>
            <person name="Gao C."/>
            <person name="Wu H."/>
            <person name="Li Y."/>
            <person name="Cui Y."/>
            <person name="Guo X."/>
            <person name="Zheng S."/>
            <person name="Wang B."/>
            <person name="Yu K."/>
            <person name="Liang Q."/>
            <person name="Yang W."/>
            <person name="Lou X."/>
            <person name="Chen J."/>
            <person name="Feng M."/>
            <person name="Jian J."/>
            <person name="Zhang X."/>
            <person name="Luo G."/>
            <person name="Jiang Y."/>
            <person name="Liu J."/>
            <person name="Wang Z."/>
            <person name="Sha Y."/>
            <person name="Zhang B."/>
            <person name="Wu H."/>
            <person name="Tang D."/>
            <person name="Shen Q."/>
            <person name="Xue P."/>
            <person name="Zou S."/>
            <person name="Wang X."/>
            <person name="Liu X."/>
            <person name="Wang F."/>
            <person name="Yang Y."/>
            <person name="An X."/>
            <person name="Dong Z."/>
            <person name="Zhang K."/>
            <person name="Zhang X."/>
            <person name="Luo M.C."/>
            <person name="Dvorak J."/>
            <person name="Tong Y."/>
            <person name="Wang J."/>
            <person name="Yang H."/>
            <person name="Li Z."/>
            <person name="Wang D."/>
            <person name="Zhang A."/>
            <person name="Wang J."/>
        </authorList>
    </citation>
    <scope>NUCLEOTIDE SEQUENCE</scope>
    <source>
        <strain evidence="3">cv. G1812</strain>
    </source>
</reference>
<evidence type="ECO:0000313" key="3">
    <source>
        <dbReference type="Proteomes" id="UP000015106"/>
    </source>
</evidence>
<protein>
    <submittedName>
        <fullName evidence="2">Uncharacterized protein</fullName>
    </submittedName>
</protein>
<dbReference type="AlphaFoldDB" id="A0A8R7U462"/>
<sequence>MYLKVLMMVLLYIAFNHIGLTKGFYLVEVVLVHLPLIKLWEALMNEVIDLVFLYPVIIICTSVMFYRFGWIIVH</sequence>
<keyword evidence="3" id="KW-1185">Reference proteome</keyword>
<reference evidence="2" key="3">
    <citation type="submission" date="2022-06" db="UniProtKB">
        <authorList>
            <consortium name="EnsemblPlants"/>
        </authorList>
    </citation>
    <scope>IDENTIFICATION</scope>
</reference>
<reference evidence="2" key="2">
    <citation type="submission" date="2018-03" db="EMBL/GenBank/DDBJ databases">
        <title>The Triticum urartu genome reveals the dynamic nature of wheat genome evolution.</title>
        <authorList>
            <person name="Ling H."/>
            <person name="Ma B."/>
            <person name="Shi X."/>
            <person name="Liu H."/>
            <person name="Dong L."/>
            <person name="Sun H."/>
            <person name="Cao Y."/>
            <person name="Gao Q."/>
            <person name="Zheng S."/>
            <person name="Li Y."/>
            <person name="Yu Y."/>
            <person name="Du H."/>
            <person name="Qi M."/>
            <person name="Li Y."/>
            <person name="Yu H."/>
            <person name="Cui Y."/>
            <person name="Wang N."/>
            <person name="Chen C."/>
            <person name="Wu H."/>
            <person name="Zhao Y."/>
            <person name="Zhang J."/>
            <person name="Li Y."/>
            <person name="Zhou W."/>
            <person name="Zhang B."/>
            <person name="Hu W."/>
            <person name="Eijk M."/>
            <person name="Tang J."/>
            <person name="Witsenboer H."/>
            <person name="Zhao S."/>
            <person name="Li Z."/>
            <person name="Zhang A."/>
            <person name="Wang D."/>
            <person name="Liang C."/>
        </authorList>
    </citation>
    <scope>NUCLEOTIDE SEQUENCE [LARGE SCALE GENOMIC DNA]</scope>
    <source>
        <strain evidence="2">cv. G1812</strain>
    </source>
</reference>
<organism evidence="2 3">
    <name type="scientific">Triticum urartu</name>
    <name type="common">Red wild einkorn</name>
    <name type="synonym">Crithodium urartu</name>
    <dbReference type="NCBI Taxonomy" id="4572"/>
    <lineage>
        <taxon>Eukaryota</taxon>
        <taxon>Viridiplantae</taxon>
        <taxon>Streptophyta</taxon>
        <taxon>Embryophyta</taxon>
        <taxon>Tracheophyta</taxon>
        <taxon>Spermatophyta</taxon>
        <taxon>Magnoliopsida</taxon>
        <taxon>Liliopsida</taxon>
        <taxon>Poales</taxon>
        <taxon>Poaceae</taxon>
        <taxon>BOP clade</taxon>
        <taxon>Pooideae</taxon>
        <taxon>Triticodae</taxon>
        <taxon>Triticeae</taxon>
        <taxon>Triticinae</taxon>
        <taxon>Triticum</taxon>
    </lineage>
</organism>
<keyword evidence="1" id="KW-0472">Membrane</keyword>
<evidence type="ECO:0000313" key="2">
    <source>
        <dbReference type="EnsemblPlants" id="TuG1812G0400000891.01.T01"/>
    </source>
</evidence>
<accession>A0A8R7U462</accession>
<name>A0A8R7U462_TRIUA</name>